<gene>
    <name evidence="1" type="ORF">NUW58_g9384</name>
</gene>
<protein>
    <submittedName>
        <fullName evidence="1">Uncharacterized protein</fullName>
    </submittedName>
</protein>
<proteinExistence type="predicted"/>
<reference evidence="1" key="1">
    <citation type="submission" date="2022-10" db="EMBL/GenBank/DDBJ databases">
        <title>Genome Sequence of Xylaria curta.</title>
        <authorList>
            <person name="Buettner E."/>
        </authorList>
    </citation>
    <scope>NUCLEOTIDE SEQUENCE</scope>
    <source>
        <strain evidence="1">Babe10</strain>
    </source>
</reference>
<evidence type="ECO:0000313" key="2">
    <source>
        <dbReference type="Proteomes" id="UP001143856"/>
    </source>
</evidence>
<organism evidence="1 2">
    <name type="scientific">Xylaria curta</name>
    <dbReference type="NCBI Taxonomy" id="42375"/>
    <lineage>
        <taxon>Eukaryota</taxon>
        <taxon>Fungi</taxon>
        <taxon>Dikarya</taxon>
        <taxon>Ascomycota</taxon>
        <taxon>Pezizomycotina</taxon>
        <taxon>Sordariomycetes</taxon>
        <taxon>Xylariomycetidae</taxon>
        <taxon>Xylariales</taxon>
        <taxon>Xylariaceae</taxon>
        <taxon>Xylaria</taxon>
    </lineage>
</organism>
<name>A0ACC1MXK5_9PEZI</name>
<keyword evidence="2" id="KW-1185">Reference proteome</keyword>
<evidence type="ECO:0000313" key="1">
    <source>
        <dbReference type="EMBL" id="KAJ2971549.1"/>
    </source>
</evidence>
<dbReference type="Proteomes" id="UP001143856">
    <property type="component" value="Unassembled WGS sequence"/>
</dbReference>
<dbReference type="EMBL" id="JAPDGR010003359">
    <property type="protein sequence ID" value="KAJ2971549.1"/>
    <property type="molecule type" value="Genomic_DNA"/>
</dbReference>
<accession>A0ACC1MXK5</accession>
<sequence length="246" mass="27076">MFLKFHNKDWQGHPLVALRKKKHRIVLTDCHQNQIASHALNGNAVQPEILRAALRDAEKLAHAQRLLNLTGGGGVEALPHSVKITVGLVGENNAEGRQLCEVPEGEGTVASDSSASDGESCYIKIHNRGKETVYVSVFNVNVAGRVTWISASFAMGIDLPSQMFYTIGHGEFSSLEGIKLSWPSGVVASEGRGVRENLVFIISNREVDLRQLSEPQEWLEKKDMTPERGRVTVQYAVKHASFVLEP</sequence>
<comment type="caution">
    <text evidence="1">The sequence shown here is derived from an EMBL/GenBank/DDBJ whole genome shotgun (WGS) entry which is preliminary data.</text>
</comment>